<evidence type="ECO:0000256" key="12">
    <source>
        <dbReference type="ARBA" id="ARBA00041377"/>
    </source>
</evidence>
<comment type="similarity">
    <text evidence="1">Belongs to the four-carbon acid sugar kinase family.</text>
</comment>
<comment type="function">
    <text evidence="9">Catalyzes the ATP-dependent phosphorylation of 3-oxo-tetronate to 3-oxo-tetronate 4-phosphate.</text>
</comment>
<protein>
    <recommendedName>
        <fullName evidence="11">3-oxo-tetronate kinase</fullName>
        <ecNumber evidence="10">2.7.1.217</ecNumber>
    </recommendedName>
    <alternativeName>
        <fullName evidence="12">3-dehydrotetronate 4-kinase</fullName>
    </alternativeName>
</protein>
<name>A0ABT9Q1Y0_9HYPH</name>
<sequence>MLLGAIADDLTGASDLALMLSREGMRTVQTIGVPPADFDLGDVDAVVVALKSRTNPATEAVAMSLEALVWLKASGARQIIFKYCSTFDSTTKGNIGPVTDALVAELGTDLTIVCPAFPANRRTIYKGHLFVGDQLLSDSPMRHHPLTPMTDSSLVRLMAAQSVLPVGLVSHNTVVRGADAVREAFSDAKRRGDRIVVIDAISDADLRVIGEAVADFPLITGGSGIAIGLSENFRRTGLLPTNRTAGTFAVPAGRAAILAGSCSEATRGQIKRAIEAGIPALKLDPVTITEGKMTVDEVLRWALSQTENVPLIYSSAEPADVLAAQKELGQERAGEIIEKFLARTAIGLRENGFRRLIVAGGETSGAVVGALAPAALFIGPEIDPGVPWTLTLGEGEPMALALKSGNFGGPDFFLKAWEMLK</sequence>
<evidence type="ECO:0000259" key="13">
    <source>
        <dbReference type="Pfam" id="PF07005"/>
    </source>
</evidence>
<dbReference type="InterPro" id="IPR037051">
    <property type="entry name" value="4-carb_acid_sugar_kinase_N_sf"/>
</dbReference>
<keyword evidence="2" id="KW-0808">Transferase</keyword>
<evidence type="ECO:0000313" key="16">
    <source>
        <dbReference type="Proteomes" id="UP001241472"/>
    </source>
</evidence>
<dbReference type="RefSeq" id="WP_306840192.1">
    <property type="nucleotide sequence ID" value="NZ_JAUSRF010000034.1"/>
</dbReference>
<dbReference type="InterPro" id="IPR010737">
    <property type="entry name" value="4-carb_acid_sugar_kinase_N"/>
</dbReference>
<dbReference type="InterPro" id="IPR050007">
    <property type="entry name" value="OtnK"/>
</dbReference>
<dbReference type="EMBL" id="JAUSRF010000034">
    <property type="protein sequence ID" value="MDP9840697.1"/>
    <property type="molecule type" value="Genomic_DNA"/>
</dbReference>
<comment type="catalytic activity">
    <reaction evidence="8">
        <text>3-dehydro-D-erythronate + ATP = 3-dehydro-4-O-phospho-D-erythronate + ADP + H(+)</text>
        <dbReference type="Rhea" id="RHEA:52556"/>
        <dbReference type="ChEBI" id="CHEBI:15378"/>
        <dbReference type="ChEBI" id="CHEBI:30616"/>
        <dbReference type="ChEBI" id="CHEBI:57958"/>
        <dbReference type="ChEBI" id="CHEBI:136593"/>
        <dbReference type="ChEBI" id="CHEBI:456216"/>
        <dbReference type="EC" id="2.7.1.217"/>
    </reaction>
</comment>
<keyword evidence="5" id="KW-0067">ATP-binding</keyword>
<accession>A0ABT9Q1Y0</accession>
<evidence type="ECO:0000256" key="9">
    <source>
        <dbReference type="ARBA" id="ARBA00037335"/>
    </source>
</evidence>
<proteinExistence type="inferred from homology"/>
<feature type="domain" description="Four-carbon acid sugar kinase nucleotide binding" evidence="14">
    <location>
        <begin position="256"/>
        <end position="413"/>
    </location>
</feature>
<keyword evidence="3" id="KW-0547">Nucleotide-binding</keyword>
<evidence type="ECO:0000256" key="4">
    <source>
        <dbReference type="ARBA" id="ARBA00022777"/>
    </source>
</evidence>
<evidence type="ECO:0000256" key="3">
    <source>
        <dbReference type="ARBA" id="ARBA00022741"/>
    </source>
</evidence>
<comment type="caution">
    <text evidence="15">The sequence shown here is derived from an EMBL/GenBank/DDBJ whole genome shotgun (WGS) entry which is preliminary data.</text>
</comment>
<evidence type="ECO:0000256" key="5">
    <source>
        <dbReference type="ARBA" id="ARBA00022840"/>
    </source>
</evidence>
<evidence type="ECO:0000256" key="1">
    <source>
        <dbReference type="ARBA" id="ARBA00005715"/>
    </source>
</evidence>
<evidence type="ECO:0000256" key="10">
    <source>
        <dbReference type="ARBA" id="ARBA00039095"/>
    </source>
</evidence>
<keyword evidence="4" id="KW-0418">Kinase</keyword>
<dbReference type="Proteomes" id="UP001241472">
    <property type="component" value="Unassembled WGS sequence"/>
</dbReference>
<keyword evidence="6" id="KW-0119">Carbohydrate metabolism</keyword>
<dbReference type="EC" id="2.7.1.217" evidence="10"/>
<dbReference type="NCBIfam" id="NF043035">
    <property type="entry name" value="OxoTetrKin"/>
    <property type="match status" value="1"/>
</dbReference>
<feature type="domain" description="Four-carbon acid sugar kinase N-terminal" evidence="13">
    <location>
        <begin position="3"/>
        <end position="228"/>
    </location>
</feature>
<dbReference type="InterPro" id="IPR031475">
    <property type="entry name" value="NBD_C"/>
</dbReference>
<dbReference type="Gene3D" id="3.40.980.20">
    <property type="entry name" value="Four-carbon acid sugar kinase, nucleotide binding domain"/>
    <property type="match status" value="1"/>
</dbReference>
<dbReference type="Pfam" id="PF07005">
    <property type="entry name" value="SBD_N"/>
    <property type="match status" value="1"/>
</dbReference>
<evidence type="ECO:0000256" key="11">
    <source>
        <dbReference type="ARBA" id="ARBA00039461"/>
    </source>
</evidence>
<dbReference type="InterPro" id="IPR042213">
    <property type="entry name" value="NBD_C_sf"/>
</dbReference>
<organism evidence="15 16">
    <name type="scientific">Neorhizobium huautlense</name>
    <dbReference type="NCBI Taxonomy" id="67774"/>
    <lineage>
        <taxon>Bacteria</taxon>
        <taxon>Pseudomonadati</taxon>
        <taxon>Pseudomonadota</taxon>
        <taxon>Alphaproteobacteria</taxon>
        <taxon>Hyphomicrobiales</taxon>
        <taxon>Rhizobiaceae</taxon>
        <taxon>Rhizobium/Agrobacterium group</taxon>
        <taxon>Neorhizobium</taxon>
    </lineage>
</organism>
<keyword evidence="16" id="KW-1185">Reference proteome</keyword>
<gene>
    <name evidence="15" type="ORF">J2T09_005485</name>
</gene>
<dbReference type="Gene3D" id="3.40.50.10840">
    <property type="entry name" value="Putative sugar-binding, N-terminal domain"/>
    <property type="match status" value="1"/>
</dbReference>
<evidence type="ECO:0000256" key="7">
    <source>
        <dbReference type="ARBA" id="ARBA00035898"/>
    </source>
</evidence>
<evidence type="ECO:0000256" key="8">
    <source>
        <dbReference type="ARBA" id="ARBA00036346"/>
    </source>
</evidence>
<dbReference type="Pfam" id="PF17042">
    <property type="entry name" value="NBD_C"/>
    <property type="match status" value="1"/>
</dbReference>
<comment type="catalytic activity">
    <reaction evidence="7">
        <text>3-dehydro-L-erythronate + ATP = 3-dehydro-4-O-phospho-L-erythronate + ADP + H(+)</text>
        <dbReference type="Rhea" id="RHEA:52552"/>
        <dbReference type="ChEBI" id="CHEBI:15378"/>
        <dbReference type="ChEBI" id="CHEBI:30616"/>
        <dbReference type="ChEBI" id="CHEBI:136592"/>
        <dbReference type="ChEBI" id="CHEBI:136670"/>
        <dbReference type="ChEBI" id="CHEBI:456216"/>
        <dbReference type="EC" id="2.7.1.217"/>
    </reaction>
</comment>
<evidence type="ECO:0000259" key="14">
    <source>
        <dbReference type="Pfam" id="PF17042"/>
    </source>
</evidence>
<dbReference type="SUPFAM" id="SSF142764">
    <property type="entry name" value="YgbK-like"/>
    <property type="match status" value="1"/>
</dbReference>
<evidence type="ECO:0000256" key="2">
    <source>
        <dbReference type="ARBA" id="ARBA00022679"/>
    </source>
</evidence>
<evidence type="ECO:0000256" key="6">
    <source>
        <dbReference type="ARBA" id="ARBA00023277"/>
    </source>
</evidence>
<evidence type="ECO:0000313" key="15">
    <source>
        <dbReference type="EMBL" id="MDP9840697.1"/>
    </source>
</evidence>
<reference evidence="15 16" key="1">
    <citation type="submission" date="2023-07" db="EMBL/GenBank/DDBJ databases">
        <title>Sorghum-associated microbial communities from plants grown in Nebraska, USA.</title>
        <authorList>
            <person name="Schachtman D."/>
        </authorList>
    </citation>
    <scope>NUCLEOTIDE SEQUENCE [LARGE SCALE GENOMIC DNA]</scope>
    <source>
        <strain evidence="15 16">DS1307</strain>
    </source>
</reference>